<feature type="region of interest" description="Disordered" evidence="3">
    <location>
        <begin position="215"/>
        <end position="255"/>
    </location>
</feature>
<dbReference type="GO" id="GO:0008270">
    <property type="term" value="F:zinc ion binding"/>
    <property type="evidence" value="ECO:0007669"/>
    <property type="project" value="UniProtKB-KW"/>
</dbReference>
<organism evidence="4 5">
    <name type="scientific">Dioscorea zingiberensis</name>
    <dbReference type="NCBI Taxonomy" id="325984"/>
    <lineage>
        <taxon>Eukaryota</taxon>
        <taxon>Viridiplantae</taxon>
        <taxon>Streptophyta</taxon>
        <taxon>Embryophyta</taxon>
        <taxon>Tracheophyta</taxon>
        <taxon>Spermatophyta</taxon>
        <taxon>Magnoliopsida</taxon>
        <taxon>Liliopsida</taxon>
        <taxon>Dioscoreales</taxon>
        <taxon>Dioscoreaceae</taxon>
        <taxon>Dioscorea</taxon>
    </lineage>
</organism>
<dbReference type="EMBL" id="JAGGNH010000003">
    <property type="protein sequence ID" value="KAJ0978399.1"/>
    <property type="molecule type" value="Genomic_DNA"/>
</dbReference>
<dbReference type="Proteomes" id="UP001085076">
    <property type="component" value="Miscellaneous, Linkage group lg03"/>
</dbReference>
<dbReference type="InterPro" id="IPR011011">
    <property type="entry name" value="Znf_FYVE_PHD"/>
</dbReference>
<proteinExistence type="predicted"/>
<comment type="caution">
    <text evidence="4">The sequence shown here is derived from an EMBL/GenBank/DDBJ whole genome shotgun (WGS) entry which is preliminary data.</text>
</comment>
<feature type="compositionally biased region" description="Basic and acidic residues" evidence="3">
    <location>
        <begin position="215"/>
        <end position="228"/>
    </location>
</feature>
<keyword evidence="1" id="KW-0479">Metal-binding</keyword>
<keyword evidence="2" id="KW-0862">Zinc</keyword>
<gene>
    <name evidence="4" type="ORF">J5N97_013873</name>
</gene>
<evidence type="ECO:0000256" key="1">
    <source>
        <dbReference type="ARBA" id="ARBA00022771"/>
    </source>
</evidence>
<dbReference type="InterPro" id="IPR053057">
    <property type="entry name" value="XLG_GTP-binding"/>
</dbReference>
<accession>A0A9D5CSV0</accession>
<evidence type="ECO:0000313" key="4">
    <source>
        <dbReference type="EMBL" id="KAJ0978399.1"/>
    </source>
</evidence>
<evidence type="ECO:0000256" key="3">
    <source>
        <dbReference type="SAM" id="MobiDB-lite"/>
    </source>
</evidence>
<reference evidence="4" key="2">
    <citation type="journal article" date="2022" name="Hortic Res">
        <title>The genome of Dioscorea zingiberensis sheds light on the biosynthesis, origin and evolution of the medicinally important diosgenin saponins.</title>
        <authorList>
            <person name="Li Y."/>
            <person name="Tan C."/>
            <person name="Li Z."/>
            <person name="Guo J."/>
            <person name="Li S."/>
            <person name="Chen X."/>
            <person name="Wang C."/>
            <person name="Dai X."/>
            <person name="Yang H."/>
            <person name="Song W."/>
            <person name="Hou L."/>
            <person name="Xu J."/>
            <person name="Tong Z."/>
            <person name="Xu A."/>
            <person name="Yuan X."/>
            <person name="Wang W."/>
            <person name="Yang Q."/>
            <person name="Chen L."/>
            <person name="Sun Z."/>
            <person name="Wang K."/>
            <person name="Pan B."/>
            <person name="Chen J."/>
            <person name="Bao Y."/>
            <person name="Liu F."/>
            <person name="Qi X."/>
            <person name="Gang D.R."/>
            <person name="Wen J."/>
            <person name="Li J."/>
        </authorList>
    </citation>
    <scope>NUCLEOTIDE SEQUENCE</scope>
    <source>
        <strain evidence="4">Dzin_1.0</strain>
    </source>
</reference>
<dbReference type="PANTHER" id="PTHR36486:SF2">
    <property type="entry name" value="OS01G0977800 PROTEIN"/>
    <property type="match status" value="1"/>
</dbReference>
<name>A0A9D5CSV0_9LILI</name>
<dbReference type="OrthoDB" id="1746176at2759"/>
<evidence type="ECO:0000256" key="2">
    <source>
        <dbReference type="ARBA" id="ARBA00022833"/>
    </source>
</evidence>
<dbReference type="PANTHER" id="PTHR36486">
    <property type="entry name" value="OS01G0977800 PROTEIN"/>
    <property type="match status" value="1"/>
</dbReference>
<reference evidence="4" key="1">
    <citation type="submission" date="2021-03" db="EMBL/GenBank/DDBJ databases">
        <authorList>
            <person name="Li Z."/>
            <person name="Yang C."/>
        </authorList>
    </citation>
    <scope>NUCLEOTIDE SEQUENCE</scope>
    <source>
        <strain evidence="4">Dzin_1.0</strain>
        <tissue evidence="4">Leaf</tissue>
    </source>
</reference>
<dbReference type="SUPFAM" id="SSF57903">
    <property type="entry name" value="FYVE/PHD zinc finger"/>
    <property type="match status" value="1"/>
</dbReference>
<sequence>MESRVAAMKATLELEELYLGVKDSSVDLTFKDLANFQQEEQEQPLEKKVIAMEPIHEETEEDLKKSPRRISKSPSLDFAKALHEAKAQNQLHARLEAKNNKGFRVMNENSQVHHDVTGTVPLEEEQRGTKRQGIPHTNICVLCSVYIHFFRHRCLVCGRAYCRKCVVKGMGAMAEGRKCMDCLGKRFAQRYIQRAGRTGCCCRYPVSVKQQELKWAEKGPRQASDRQHGRNPVAMTPEMRPRSTMAPGTPSKFHA</sequence>
<keyword evidence="5" id="KW-1185">Reference proteome</keyword>
<protein>
    <submittedName>
        <fullName evidence="4">Uncharacterized protein</fullName>
    </submittedName>
</protein>
<keyword evidence="1" id="KW-0863">Zinc-finger</keyword>
<dbReference type="AlphaFoldDB" id="A0A9D5CSV0"/>
<evidence type="ECO:0000313" key="5">
    <source>
        <dbReference type="Proteomes" id="UP001085076"/>
    </source>
</evidence>